<evidence type="ECO:0000256" key="1">
    <source>
        <dbReference type="SAM" id="MobiDB-lite"/>
    </source>
</evidence>
<keyword evidence="2" id="KW-1133">Transmembrane helix</keyword>
<reference evidence="3 4" key="1">
    <citation type="journal article" date="2019" name="Int. J. Syst. Evol. Microbiol.">
        <title>The Global Catalogue of Microorganisms (GCM) 10K type strain sequencing project: providing services to taxonomists for standard genome sequencing and annotation.</title>
        <authorList>
            <consortium name="The Broad Institute Genomics Platform"/>
            <consortium name="The Broad Institute Genome Sequencing Center for Infectious Disease"/>
            <person name="Wu L."/>
            <person name="Ma J."/>
        </authorList>
    </citation>
    <scope>NUCLEOTIDE SEQUENCE [LARGE SCALE GENOMIC DNA]</scope>
    <source>
        <strain evidence="3 4">JCM 3380</strain>
    </source>
</reference>
<sequence>MSTDAPAPNPNYPPPPPQQPPFPPQGPGQQAPMPQGPAPKKKPNVVVRILTAIVGIAVAALVVYGINYFTSDAAQTKAGDCASLTGTTTKPDFKTVACGAAEANYTVAKVLGGTSESCGGKYYDEYTETARRGPDSKLCLIPIMAEGNCYELEGSSMGYPKVDCSKSGAYKLTKKAEGVEDEAACTEGAPLTFPEPKLTLCFTPAENA</sequence>
<comment type="caution">
    <text evidence="3">The sequence shown here is derived from an EMBL/GenBank/DDBJ whole genome shotgun (WGS) entry which is preliminary data.</text>
</comment>
<feature type="region of interest" description="Disordered" evidence="1">
    <location>
        <begin position="1"/>
        <end position="41"/>
    </location>
</feature>
<dbReference type="EMBL" id="BAAABU010000002">
    <property type="protein sequence ID" value="GAA0218053.1"/>
    <property type="molecule type" value="Genomic_DNA"/>
</dbReference>
<accession>A0ABN0TCF5</accession>
<name>A0ABN0TCF5_9PSEU</name>
<organism evidence="3 4">
    <name type="scientific">Saccharothrix mutabilis subsp. mutabilis</name>
    <dbReference type="NCBI Taxonomy" id="66855"/>
    <lineage>
        <taxon>Bacteria</taxon>
        <taxon>Bacillati</taxon>
        <taxon>Actinomycetota</taxon>
        <taxon>Actinomycetes</taxon>
        <taxon>Pseudonocardiales</taxon>
        <taxon>Pseudonocardiaceae</taxon>
        <taxon>Saccharothrix</taxon>
    </lineage>
</organism>
<keyword evidence="2" id="KW-0812">Transmembrane</keyword>
<gene>
    <name evidence="3" type="ORF">GCM10010492_14890</name>
</gene>
<keyword evidence="4" id="KW-1185">Reference proteome</keyword>
<keyword evidence="2" id="KW-0472">Membrane</keyword>
<proteinExistence type="predicted"/>
<evidence type="ECO:0000256" key="2">
    <source>
        <dbReference type="SAM" id="Phobius"/>
    </source>
</evidence>
<feature type="transmembrane region" description="Helical" evidence="2">
    <location>
        <begin position="45"/>
        <end position="66"/>
    </location>
</feature>
<feature type="compositionally biased region" description="Pro residues" evidence="1">
    <location>
        <begin position="7"/>
        <end position="26"/>
    </location>
</feature>
<evidence type="ECO:0000313" key="4">
    <source>
        <dbReference type="Proteomes" id="UP001500416"/>
    </source>
</evidence>
<protein>
    <submittedName>
        <fullName evidence="3">Uncharacterized protein</fullName>
    </submittedName>
</protein>
<dbReference type="Proteomes" id="UP001500416">
    <property type="component" value="Unassembled WGS sequence"/>
</dbReference>
<dbReference type="RefSeq" id="WP_343932871.1">
    <property type="nucleotide sequence ID" value="NZ_BAAABU010000002.1"/>
</dbReference>
<evidence type="ECO:0000313" key="3">
    <source>
        <dbReference type="EMBL" id="GAA0218053.1"/>
    </source>
</evidence>